<proteinExistence type="predicted"/>
<feature type="transmembrane region" description="Helical" evidence="1">
    <location>
        <begin position="39"/>
        <end position="62"/>
    </location>
</feature>
<dbReference type="InterPro" id="IPR018649">
    <property type="entry name" value="SHOCT"/>
</dbReference>
<reference evidence="3 4" key="1">
    <citation type="submission" date="2020-08" db="EMBL/GenBank/DDBJ databases">
        <title>A Genomic Blueprint of the Chicken Gut Microbiome.</title>
        <authorList>
            <person name="Gilroy R."/>
            <person name="Ravi A."/>
            <person name="Getino M."/>
            <person name="Pursley I."/>
            <person name="Horton D.L."/>
            <person name="Alikhan N.-F."/>
            <person name="Baker D."/>
            <person name="Gharbi K."/>
            <person name="Hall N."/>
            <person name="Watson M."/>
            <person name="Adriaenssens E.M."/>
            <person name="Foster-Nyarko E."/>
            <person name="Jarju S."/>
            <person name="Secka A."/>
            <person name="Antonio M."/>
            <person name="Oren A."/>
            <person name="Chaudhuri R."/>
            <person name="La Ragione R.M."/>
            <person name="Hildebrand F."/>
            <person name="Pallen M.J."/>
        </authorList>
    </citation>
    <scope>NUCLEOTIDE SEQUENCE [LARGE SCALE GENOMIC DNA]</scope>
    <source>
        <strain evidence="3 4">Sa1BUA8</strain>
    </source>
</reference>
<keyword evidence="1" id="KW-1133">Transmembrane helix</keyword>
<dbReference type="GO" id="GO:0005886">
    <property type="term" value="C:plasma membrane"/>
    <property type="evidence" value="ECO:0007669"/>
    <property type="project" value="UniProtKB-SubCell"/>
</dbReference>
<feature type="transmembrane region" description="Helical" evidence="1">
    <location>
        <begin position="7"/>
        <end position="27"/>
    </location>
</feature>
<evidence type="ECO:0000313" key="3">
    <source>
        <dbReference type="EMBL" id="MBE7699879.1"/>
    </source>
</evidence>
<evidence type="ECO:0000259" key="2">
    <source>
        <dbReference type="Pfam" id="PF09851"/>
    </source>
</evidence>
<keyword evidence="1" id="KW-0472">Membrane</keyword>
<gene>
    <name evidence="3" type="ORF">H9623_06080</name>
</gene>
<dbReference type="RefSeq" id="WP_193719157.1">
    <property type="nucleotide sequence ID" value="NZ_JACSPN010000005.1"/>
</dbReference>
<dbReference type="AlphaFoldDB" id="A0A9D5YZB8"/>
<dbReference type="Proteomes" id="UP000822993">
    <property type="component" value="Unassembled WGS sequence"/>
</dbReference>
<keyword evidence="4" id="KW-1185">Reference proteome</keyword>
<accession>A0A9D5YZB8</accession>
<protein>
    <submittedName>
        <fullName evidence="3">SHOCT domain-containing protein</fullName>
    </submittedName>
</protein>
<dbReference type="EMBL" id="JACSPN010000005">
    <property type="protein sequence ID" value="MBE7699879.1"/>
    <property type="molecule type" value="Genomic_DNA"/>
</dbReference>
<name>A0A9D5YZB8_9CELL</name>
<evidence type="ECO:0000313" key="4">
    <source>
        <dbReference type="Proteomes" id="UP000822993"/>
    </source>
</evidence>
<evidence type="ECO:0000256" key="1">
    <source>
        <dbReference type="SAM" id="Phobius"/>
    </source>
</evidence>
<organism evidence="3 4">
    <name type="scientific">Oerskovia douganii</name>
    <dbReference type="NCBI Taxonomy" id="2762210"/>
    <lineage>
        <taxon>Bacteria</taxon>
        <taxon>Bacillati</taxon>
        <taxon>Actinomycetota</taxon>
        <taxon>Actinomycetes</taxon>
        <taxon>Micrococcales</taxon>
        <taxon>Cellulomonadaceae</taxon>
        <taxon>Oerskovia</taxon>
    </lineage>
</organism>
<feature type="domain" description="SHOCT" evidence="2">
    <location>
        <begin position="98"/>
        <end position="125"/>
    </location>
</feature>
<sequence length="126" mass="14256">MDFWDFFWLLIWWFVFIAYLMLLFQILTDLFRDHKLSGWWKALWIVGLVFVPFLTALIYIIARGKGMTERHIAAANAAKAQADSYIREVATGGQSPTDQIATAKALLDAGTITPEEFATLKAKALA</sequence>
<keyword evidence="1" id="KW-0812">Transmembrane</keyword>
<dbReference type="Pfam" id="PF09851">
    <property type="entry name" value="SHOCT"/>
    <property type="match status" value="1"/>
</dbReference>
<comment type="caution">
    <text evidence="3">The sequence shown here is derived from an EMBL/GenBank/DDBJ whole genome shotgun (WGS) entry which is preliminary data.</text>
</comment>